<dbReference type="EMBL" id="CVRI01000042">
    <property type="protein sequence ID" value="CRK95586.1"/>
    <property type="molecule type" value="Genomic_DNA"/>
</dbReference>
<evidence type="ECO:0000256" key="7">
    <source>
        <dbReference type="SAM" id="SignalP"/>
    </source>
</evidence>
<dbReference type="InterPro" id="IPR036508">
    <property type="entry name" value="Chitin-bd_dom_sf"/>
</dbReference>
<dbReference type="Gene3D" id="2.170.140.10">
    <property type="entry name" value="Chitin binding domain"/>
    <property type="match status" value="2"/>
</dbReference>
<keyword evidence="6" id="KW-0812">Transmembrane</keyword>
<sequence length="172" mass="19935">MKLIFSVFLVLLASATFVKYSQAANEPDCVGLANENPLKINRYYHPHDSDCNKYYQCSRYGLVEMQCPEGLNFDRNLYICGRPYEFITMKFLIIAVAFLAILVVVSSQQAPDCVSLARQVPEDISKYYFHHENDCNKYYQCAEYGLVLKNCPEDLHFDRNLYICGWPHEVNC</sequence>
<feature type="domain" description="Chitin-binding type-2" evidence="8">
    <location>
        <begin position="26"/>
        <end position="80"/>
    </location>
</feature>
<feature type="signal peptide" evidence="7">
    <location>
        <begin position="1"/>
        <end position="23"/>
    </location>
</feature>
<keyword evidence="5" id="KW-0325">Glycoprotein</keyword>
<organism evidence="9 10">
    <name type="scientific">Clunio marinus</name>
    <dbReference type="NCBI Taxonomy" id="568069"/>
    <lineage>
        <taxon>Eukaryota</taxon>
        <taxon>Metazoa</taxon>
        <taxon>Ecdysozoa</taxon>
        <taxon>Arthropoda</taxon>
        <taxon>Hexapoda</taxon>
        <taxon>Insecta</taxon>
        <taxon>Pterygota</taxon>
        <taxon>Neoptera</taxon>
        <taxon>Endopterygota</taxon>
        <taxon>Diptera</taxon>
        <taxon>Nematocera</taxon>
        <taxon>Chironomoidea</taxon>
        <taxon>Chironomidae</taxon>
        <taxon>Clunio</taxon>
    </lineage>
</organism>
<keyword evidence="6" id="KW-1133">Transmembrane helix</keyword>
<evidence type="ECO:0000313" key="10">
    <source>
        <dbReference type="Proteomes" id="UP000183832"/>
    </source>
</evidence>
<keyword evidence="1" id="KW-0147">Chitin-binding</keyword>
<proteinExistence type="predicted"/>
<dbReference type="OrthoDB" id="6020543at2759"/>
<dbReference type="PROSITE" id="PS50940">
    <property type="entry name" value="CHIT_BIND_II"/>
    <property type="match status" value="2"/>
</dbReference>
<evidence type="ECO:0000259" key="8">
    <source>
        <dbReference type="PROSITE" id="PS50940"/>
    </source>
</evidence>
<gene>
    <name evidence="9" type="ORF">CLUMA_CG009046</name>
</gene>
<evidence type="ECO:0000313" key="9">
    <source>
        <dbReference type="EMBL" id="CRK95586.1"/>
    </source>
</evidence>
<dbReference type="Proteomes" id="UP000183832">
    <property type="component" value="Unassembled WGS sequence"/>
</dbReference>
<dbReference type="PANTHER" id="PTHR23301">
    <property type="entry name" value="CHITIN BINDING PERITROPHIN-A"/>
    <property type="match status" value="1"/>
</dbReference>
<dbReference type="InterPro" id="IPR002557">
    <property type="entry name" value="Chitin-bd_dom"/>
</dbReference>
<keyword evidence="6" id="KW-0472">Membrane</keyword>
<keyword evidence="4" id="KW-1015">Disulfide bond</keyword>
<dbReference type="Pfam" id="PF01607">
    <property type="entry name" value="CBM_14"/>
    <property type="match status" value="2"/>
</dbReference>
<evidence type="ECO:0000256" key="4">
    <source>
        <dbReference type="ARBA" id="ARBA00023157"/>
    </source>
</evidence>
<feature type="domain" description="Chitin-binding type-2" evidence="8">
    <location>
        <begin position="110"/>
        <end position="172"/>
    </location>
</feature>
<keyword evidence="10" id="KW-1185">Reference proteome</keyword>
<reference evidence="9 10" key="1">
    <citation type="submission" date="2015-04" db="EMBL/GenBank/DDBJ databases">
        <authorList>
            <person name="Syromyatnikov M.Y."/>
            <person name="Popov V.N."/>
        </authorList>
    </citation>
    <scope>NUCLEOTIDE SEQUENCE [LARGE SCALE GENOMIC DNA]</scope>
</reference>
<feature type="chain" id="PRO_5012339685" evidence="7">
    <location>
        <begin position="24"/>
        <end position="172"/>
    </location>
</feature>
<name>A0A1J1I761_9DIPT</name>
<keyword evidence="3" id="KW-0677">Repeat</keyword>
<dbReference type="InterPro" id="IPR051940">
    <property type="entry name" value="Chitin_bind-dev_reg"/>
</dbReference>
<dbReference type="AlphaFoldDB" id="A0A1J1I761"/>
<dbReference type="GO" id="GO:0008061">
    <property type="term" value="F:chitin binding"/>
    <property type="evidence" value="ECO:0007669"/>
    <property type="project" value="UniProtKB-KW"/>
</dbReference>
<feature type="transmembrane region" description="Helical" evidence="6">
    <location>
        <begin position="86"/>
        <end position="105"/>
    </location>
</feature>
<evidence type="ECO:0000256" key="2">
    <source>
        <dbReference type="ARBA" id="ARBA00022729"/>
    </source>
</evidence>
<evidence type="ECO:0000256" key="5">
    <source>
        <dbReference type="ARBA" id="ARBA00023180"/>
    </source>
</evidence>
<keyword evidence="2 7" id="KW-0732">Signal</keyword>
<evidence type="ECO:0000256" key="1">
    <source>
        <dbReference type="ARBA" id="ARBA00022669"/>
    </source>
</evidence>
<accession>A0A1J1I761</accession>
<evidence type="ECO:0000256" key="3">
    <source>
        <dbReference type="ARBA" id="ARBA00022737"/>
    </source>
</evidence>
<dbReference type="PANTHER" id="PTHR23301:SF0">
    <property type="entry name" value="CHITIN-BINDING TYPE-2 DOMAIN-CONTAINING PROTEIN-RELATED"/>
    <property type="match status" value="1"/>
</dbReference>
<evidence type="ECO:0000256" key="6">
    <source>
        <dbReference type="SAM" id="Phobius"/>
    </source>
</evidence>
<dbReference type="SUPFAM" id="SSF57625">
    <property type="entry name" value="Invertebrate chitin-binding proteins"/>
    <property type="match status" value="2"/>
</dbReference>
<dbReference type="SMART" id="SM00494">
    <property type="entry name" value="ChtBD2"/>
    <property type="match status" value="2"/>
</dbReference>
<dbReference type="GO" id="GO:0005576">
    <property type="term" value="C:extracellular region"/>
    <property type="evidence" value="ECO:0007669"/>
    <property type="project" value="InterPro"/>
</dbReference>
<protein>
    <submittedName>
        <fullName evidence="9">CLUMA_CG009046, isoform A</fullName>
    </submittedName>
</protein>